<dbReference type="Pfam" id="PF13476">
    <property type="entry name" value="AAA_23"/>
    <property type="match status" value="1"/>
</dbReference>
<dbReference type="AlphaFoldDB" id="A0A5K7WV11"/>
<dbReference type="SUPFAM" id="SSF52540">
    <property type="entry name" value="P-loop containing nucleoside triphosphate hydrolases"/>
    <property type="match status" value="1"/>
</dbReference>
<evidence type="ECO:0000256" key="4">
    <source>
        <dbReference type="SAM" id="Coils"/>
    </source>
</evidence>
<dbReference type="PANTHER" id="PTHR32114:SF2">
    <property type="entry name" value="ABC TRANSPORTER ABCH.3"/>
    <property type="match status" value="1"/>
</dbReference>
<dbReference type="Gene3D" id="3.40.50.300">
    <property type="entry name" value="P-loop containing nucleotide triphosphate hydrolases"/>
    <property type="match status" value="1"/>
</dbReference>
<evidence type="ECO:0000256" key="1">
    <source>
        <dbReference type="ARBA" id="ARBA00006930"/>
    </source>
</evidence>
<dbReference type="InterPro" id="IPR038729">
    <property type="entry name" value="Rad50/SbcC_AAA"/>
</dbReference>
<evidence type="ECO:0000313" key="6">
    <source>
        <dbReference type="EMBL" id="BBN97464.1"/>
    </source>
</evidence>
<feature type="coiled-coil region" evidence="4">
    <location>
        <begin position="239"/>
        <end position="266"/>
    </location>
</feature>
<comment type="subunit">
    <text evidence="2">Heterodimer of SbcC and SbcD.</text>
</comment>
<dbReference type="PROSITE" id="PS50244">
    <property type="entry name" value="S5A_REDUCTASE"/>
    <property type="match status" value="1"/>
</dbReference>
<dbReference type="EMBL" id="AP021853">
    <property type="protein sequence ID" value="BBN97464.1"/>
    <property type="molecule type" value="Genomic_DNA"/>
</dbReference>
<evidence type="ECO:0000259" key="5">
    <source>
        <dbReference type="Pfam" id="PF13476"/>
    </source>
</evidence>
<feature type="domain" description="Rad50/SbcC-type AAA" evidence="5">
    <location>
        <begin position="8"/>
        <end position="260"/>
    </location>
</feature>
<dbReference type="GO" id="GO:0016887">
    <property type="term" value="F:ATP hydrolysis activity"/>
    <property type="evidence" value="ECO:0007669"/>
    <property type="project" value="InterPro"/>
</dbReference>
<dbReference type="PANTHER" id="PTHR32114">
    <property type="entry name" value="ABC TRANSPORTER ABCH.3"/>
    <property type="match status" value="1"/>
</dbReference>
<sequence length="661" mass="75278">MKRIELKSLELSNFKGIKHFVLDANGANASIYGDNATGKTTLFDAFTWLLFDKDSADKKDFQLKTVDTDGNVQHHLDHSVSGAFTVDGRPLELKKVYYEKWTKKRSGPNKEFTGHTTDYYIDGVPVKKKEYDDAVSELVNGNEELFKLLTSPTYFNEVLNWKQRRKALLSVCGDLTDEEVIGSKKELAELPDILGDHSIEDLRKIIASKRATINKSLTEIPQRIDEANGLKPDLNGLNEVDLKKQAEQLQQQIDQVDEKIRTIRSGGEIDEKRNEIRKIEGIQLDMRNNFQADVHKQIDAKNTEYYRLKARIDKDLRRSKELQEEIASNTARVQKYGNQLEDMRHEWQLISGRTFEFAGDTVCSECGQELPADKIDAAKDHAEKHFNLRKSQDLEENKRIGSETKAKADELIKETEKLKAEAQAAEERAKAAQPDLDAIKKEIDDLNSGMKSIFDDPNFQATQKQIKAIELEIKELQSSTDDAVMAVNEKKRALKQELATAETALLKFDQVRRIDKRIAELEAQEKALSKEFEELEKQLYLTEEFIKTKVNLLEDRINSKFKMARFKLFSEQINGGLQEVCETTYNGVPYNALNNAAKINVGLDIIQTLSEFYGLSAPIFIDNREAVTKLINVDAQVISLIVSAADKKLRIEKEKEPQEAI</sequence>
<proteinExistence type="inferred from homology"/>
<dbReference type="Gene3D" id="1.10.287.1490">
    <property type="match status" value="2"/>
</dbReference>
<feature type="coiled-coil region" evidence="4">
    <location>
        <begin position="459"/>
        <end position="538"/>
    </location>
</feature>
<gene>
    <name evidence="6" type="ORF">St703_01690</name>
</gene>
<reference evidence="6 7" key="1">
    <citation type="submission" date="2019-09" db="EMBL/GenBank/DDBJ databases">
        <title>Complete genome sequence of Sporolactobacillus terrae 70-3.</title>
        <authorList>
            <person name="Tanaka N."/>
            <person name="Shiwa Y."/>
            <person name="Fujita N."/>
            <person name="Tanasupawat S."/>
        </authorList>
    </citation>
    <scope>NUCLEOTIDE SEQUENCE [LARGE SCALE GENOMIC DNA]</scope>
    <source>
        <strain evidence="6 7">70-3</strain>
    </source>
</reference>
<evidence type="ECO:0000256" key="3">
    <source>
        <dbReference type="ARBA" id="ARBA00013368"/>
    </source>
</evidence>
<evidence type="ECO:0000256" key="2">
    <source>
        <dbReference type="ARBA" id="ARBA00011322"/>
    </source>
</evidence>
<accession>A0A5K7WV11</accession>
<comment type="similarity">
    <text evidence="1">Belongs to the SMC family. SbcC subfamily.</text>
</comment>
<dbReference type="GO" id="GO:0006302">
    <property type="term" value="P:double-strand break repair"/>
    <property type="evidence" value="ECO:0007669"/>
    <property type="project" value="InterPro"/>
</dbReference>
<keyword evidence="4" id="KW-0175">Coiled coil</keyword>
<name>A0A5K7WV11_9BACL</name>
<evidence type="ECO:0000313" key="7">
    <source>
        <dbReference type="Proteomes" id="UP000326951"/>
    </source>
</evidence>
<feature type="coiled-coil region" evidence="4">
    <location>
        <begin position="405"/>
        <end position="432"/>
    </location>
</feature>
<organism evidence="6 7">
    <name type="scientific">Sporolactobacillus terrae</name>
    <dbReference type="NCBI Taxonomy" id="269673"/>
    <lineage>
        <taxon>Bacteria</taxon>
        <taxon>Bacillati</taxon>
        <taxon>Bacillota</taxon>
        <taxon>Bacilli</taxon>
        <taxon>Bacillales</taxon>
        <taxon>Sporolactobacillaceae</taxon>
        <taxon>Sporolactobacillus</taxon>
    </lineage>
</organism>
<protein>
    <recommendedName>
        <fullName evidence="3">Nuclease SbcCD subunit C</fullName>
    </recommendedName>
</protein>
<dbReference type="RefSeq" id="WP_152080049.1">
    <property type="nucleotide sequence ID" value="NZ_AP021853.1"/>
</dbReference>
<dbReference type="Proteomes" id="UP000326951">
    <property type="component" value="Chromosome"/>
</dbReference>
<dbReference type="InterPro" id="IPR027417">
    <property type="entry name" value="P-loop_NTPase"/>
</dbReference>